<proteinExistence type="predicted"/>
<organism evidence="1">
    <name type="scientific">Sinorhizobium fredii (strain NBRC 101917 / NGR234)</name>
    <dbReference type="NCBI Taxonomy" id="394"/>
    <lineage>
        <taxon>Bacteria</taxon>
        <taxon>Pseudomonadati</taxon>
        <taxon>Pseudomonadota</taxon>
        <taxon>Alphaproteobacteria</taxon>
        <taxon>Hyphomicrobiales</taxon>
        <taxon>Rhizobiaceae</taxon>
        <taxon>Sinorhizobium/Ensifer group</taxon>
        <taxon>Sinorhizobium</taxon>
    </lineage>
</organism>
<reference evidence="1" key="1">
    <citation type="submission" date="2003-06" db="EMBL/GenBank/DDBJ databases">
        <title>Comparative DNA analysis of two large contigs of the Rhizobium sp. NGR234 megaplasmid 2.</title>
        <authorList>
            <person name="Broughton W.J."/>
            <person name="Perret X."/>
            <person name="Staehelin C."/>
            <person name="Schmitz R.A."/>
            <person name="Raasch C."/>
            <person name="Liesegang H."/>
            <person name="Gottschalk G."/>
            <person name="Streit W.R."/>
        </authorList>
    </citation>
    <scope>NUCLEOTIDE SEQUENCE</scope>
    <source>
        <strain evidence="1">NGR234</strain>
        <plasmid evidence="1">megaplasmid 2</plasmid>
    </source>
</reference>
<dbReference type="AlphaFoldDB" id="Q6W1C7"/>
<sequence>MRSALDFGFEPIGPDELELIDKVFKSELQTRALPSDGEQAEVLAATLIRAYQSGIRDASGLSAVAKSARSP</sequence>
<gene>
    <name evidence="1" type="ORF">RNGR00315</name>
</gene>
<keyword evidence="1" id="KW-0614">Plasmid</keyword>
<accession>Q6W1C7</accession>
<evidence type="ECO:0000313" key="1">
    <source>
        <dbReference type="EMBL" id="AAQ87441.1"/>
    </source>
</evidence>
<name>Q6W1C7_SINFN</name>
<dbReference type="EMBL" id="AY316747">
    <property type="protein sequence ID" value="AAQ87441.1"/>
    <property type="molecule type" value="Genomic_DNA"/>
</dbReference>
<dbReference type="RefSeq" id="WP_164923817.1">
    <property type="nucleotide sequence ID" value="NC_012586.1"/>
</dbReference>
<protein>
    <submittedName>
        <fullName evidence="1">Uncharacterized protein</fullName>
    </submittedName>
</protein>
<geneLocation type="plasmid" evidence="1">
    <name>megaplasmid 2</name>
</geneLocation>